<dbReference type="GO" id="GO:0003723">
    <property type="term" value="F:RNA binding"/>
    <property type="evidence" value="ECO:0007669"/>
    <property type="project" value="UniProtKB-UniRule"/>
</dbReference>
<evidence type="ECO:0000256" key="4">
    <source>
        <dbReference type="ARBA" id="ARBA00022844"/>
    </source>
</evidence>
<comment type="subcellular location">
    <subcellularLocation>
        <location evidence="9">Virion</location>
    </subcellularLocation>
    <subcellularLocation>
        <location evidence="9">Host cytoplasm</location>
    </subcellularLocation>
</comment>
<evidence type="ECO:0000256" key="5">
    <source>
        <dbReference type="ARBA" id="ARBA00022884"/>
    </source>
</evidence>
<proteinExistence type="inferred from homology"/>
<keyword evidence="4 9" id="KW-0946">Virion</keyword>
<evidence type="ECO:0000256" key="1">
    <source>
        <dbReference type="ARBA" id="ARBA00014389"/>
    </source>
</evidence>
<keyword evidence="2 9" id="KW-1139">Helical capsid protein</keyword>
<reference evidence="10" key="2">
    <citation type="submission" date="2017-04" db="EMBL/GenBank/DDBJ databases">
        <authorList>
            <person name="Afonso C.L."/>
            <person name="Miller P.J."/>
            <person name="Scott M.A."/>
            <person name="Spackman E."/>
            <person name="Goraichik I."/>
            <person name="Dimitrov K.M."/>
            <person name="Suarez D.L."/>
            <person name="Swayne D.E."/>
        </authorList>
    </citation>
    <scope>NUCLEOTIDE SEQUENCE</scope>
</reference>
<gene>
    <name evidence="10" type="primary">N</name>
</gene>
<evidence type="ECO:0000256" key="2">
    <source>
        <dbReference type="ARBA" id="ARBA00022497"/>
    </source>
</evidence>
<dbReference type="Proteomes" id="UP000501046">
    <property type="component" value="Segment"/>
</dbReference>
<dbReference type="GO" id="GO:0019029">
    <property type="term" value="C:helical viral capsid"/>
    <property type="evidence" value="ECO:0007669"/>
    <property type="project" value="UniProtKB-UniRule"/>
</dbReference>
<dbReference type="GO" id="GO:1990904">
    <property type="term" value="C:ribonucleoprotein complex"/>
    <property type="evidence" value="ECO:0007669"/>
    <property type="project" value="UniProtKB-UniRule"/>
</dbReference>
<keyword evidence="3 9" id="KW-0167">Capsid protein</keyword>
<accession>A0A2D1GTQ4</accession>
<evidence type="ECO:0000256" key="9">
    <source>
        <dbReference type="RuleBase" id="RU369108"/>
    </source>
</evidence>
<evidence type="ECO:0000256" key="7">
    <source>
        <dbReference type="ARBA" id="ARBA00023274"/>
    </source>
</evidence>
<dbReference type="EMBL" id="KY884672">
    <property type="protein sequence ID" value="ATN96444.1"/>
    <property type="molecule type" value="Viral_cRNA"/>
</dbReference>
<keyword evidence="6 9" id="KW-0543">Viral nucleoprotein</keyword>
<evidence type="ECO:0000256" key="6">
    <source>
        <dbReference type="ARBA" id="ARBA00023086"/>
    </source>
</evidence>
<sequence>MATQTQDDHGLDKSISNMFDEVPDNISTSLIPGVVFSDEEFDKVPAYTTPRPNDSQLVRASSKLLDSLGKKNCPSGMQYFILVLAENLAKPQRGQFETFLTDDLPSQGSQLDESIKTKIYASVELTAAQREGKNETEVAKLKADTIFGADSTSPLKTKNDEELVKNATFIAAFLLRILTKSVDNVTAAWTGMKSRFTNFYGDPMMTEVKTPGRDYLSDLKNLLASDPKIGHTWVKVVASAEHRLDVSENTAGMIRFLAVLPLSLTGMHAYKLFLEIKRQSNLESKWILQELITPRTLPALIEIKKILVNFEDRTTEKKSGKFRYARLMSPAFFQELQTKNCPDLVYVEVCILNRYEAFPSTQDPNKIIGIEKVPESMKERLKNAAYNIFVAAPQRNAGKYSTSMKKAFLPTEKAQSARTEVKKTTADNIFT</sequence>
<reference evidence="10" key="1">
    <citation type="journal article" date="2017" name="Arch. Virol.">
        <title>Complete genome sequence of maize yellow striate virus, a new cytorhabdovirus infecting maize and wheat crops in Argentina.</title>
        <authorList>
            <person name="Maurino F."/>
            <person name="Dumon A.D."/>
            <person name="Llauger G."/>
            <person name="Alemandri V."/>
            <person name="de Haro L.A."/>
            <person name="Mattio M.F."/>
            <person name="Del Vas M."/>
            <person name="Laguna I.G."/>
            <person name="Gimenez Pecci M.P."/>
        </authorList>
    </citation>
    <scope>NUCLEOTIDE SEQUENCE</scope>
</reference>
<comment type="subunit">
    <text evidence="9">Homomultimerizes to form the nucleocapsid. Binds to viral genomic RNA.</text>
</comment>
<evidence type="ECO:0000256" key="8">
    <source>
        <dbReference type="ARBA" id="ARBA00033344"/>
    </source>
</evidence>
<dbReference type="GO" id="GO:0030430">
    <property type="term" value="C:host cell cytoplasm"/>
    <property type="evidence" value="ECO:0007669"/>
    <property type="project" value="UniProtKB-SubCell"/>
</dbReference>
<dbReference type="GO" id="GO:0019013">
    <property type="term" value="C:viral nucleocapsid"/>
    <property type="evidence" value="ECO:0007669"/>
    <property type="project" value="UniProtKB-UniRule"/>
</dbReference>
<evidence type="ECO:0000313" key="11">
    <source>
        <dbReference type="Proteomes" id="UP000501046"/>
    </source>
</evidence>
<keyword evidence="9" id="KW-1035">Host cytoplasm</keyword>
<dbReference type="Pfam" id="PF03216">
    <property type="entry name" value="Rhabdo_ncap_2"/>
    <property type="match status" value="1"/>
</dbReference>
<dbReference type="EMBL" id="KY884303">
    <property type="protein sequence ID" value="ATN96434.1"/>
    <property type="molecule type" value="Viral_cRNA"/>
</dbReference>
<keyword evidence="7 9" id="KW-0687">Ribonucleoprotein</keyword>
<keyword evidence="5 9" id="KW-0694">RNA-binding</keyword>
<organism evidence="10">
    <name type="scientific">Maize yellow striate virus</name>
    <dbReference type="NCBI Taxonomy" id="1168550"/>
    <lineage>
        <taxon>Viruses</taxon>
        <taxon>Riboviria</taxon>
        <taxon>Orthornavirae</taxon>
        <taxon>Negarnaviricota</taxon>
        <taxon>Haploviricotina</taxon>
        <taxon>Monjiviricetes</taxon>
        <taxon>Mononegavirales</taxon>
        <taxon>Rhabdoviridae</taxon>
        <taxon>Betarhabdovirinae</taxon>
        <taxon>Betacytorhabdovirus</taxon>
        <taxon>Betacytorhabdovirus maysflavostriatis</taxon>
        <taxon>Cytorhabdovirus maysflavostriatis</taxon>
    </lineage>
</organism>
<evidence type="ECO:0000256" key="3">
    <source>
        <dbReference type="ARBA" id="ARBA00022561"/>
    </source>
</evidence>
<protein>
    <recommendedName>
        <fullName evidence="1 9">Nucleoprotein</fullName>
        <shortName evidence="9">NP</shortName>
        <shortName evidence="9">Protein N</shortName>
    </recommendedName>
    <alternativeName>
        <fullName evidence="8 9">Nucleocapsid protein</fullName>
    </alternativeName>
</protein>
<keyword evidence="11" id="KW-1185">Reference proteome</keyword>
<comment type="function">
    <text evidence="9">Encapsidates the genome, protecting it from nucleases. The encapsidated genomic RNA is termed the nucleocapsid (NC) and serves as template for viral transcription and replication.</text>
</comment>
<dbReference type="InterPro" id="IPR004902">
    <property type="entry name" value="Rhabdo_ncap_2"/>
</dbReference>
<evidence type="ECO:0000313" key="10">
    <source>
        <dbReference type="EMBL" id="ATN96444.1"/>
    </source>
</evidence>
<name>A0A2D1GTQ4_9RHAB</name>
<comment type="similarity">
    <text evidence="9">Belongs to the cytorhabdovirus nucleocapsid protein family.</text>
</comment>